<feature type="compositionally biased region" description="Polar residues" evidence="1">
    <location>
        <begin position="16"/>
        <end position="25"/>
    </location>
</feature>
<dbReference type="EMBL" id="JAQQBZ010000004">
    <property type="protein sequence ID" value="MFM0592889.1"/>
    <property type="molecule type" value="Genomic_DNA"/>
</dbReference>
<dbReference type="Proteomes" id="UP001629367">
    <property type="component" value="Unassembled WGS sequence"/>
</dbReference>
<evidence type="ECO:0000313" key="3">
    <source>
        <dbReference type="Proteomes" id="UP001629367"/>
    </source>
</evidence>
<protein>
    <submittedName>
        <fullName evidence="2">Uncharacterized protein</fullName>
    </submittedName>
</protein>
<dbReference type="RefSeq" id="WP_408210554.1">
    <property type="nucleotide sequence ID" value="NZ_JAQQBZ010000004.1"/>
</dbReference>
<feature type="region of interest" description="Disordered" evidence="1">
    <location>
        <begin position="385"/>
        <end position="425"/>
    </location>
</feature>
<keyword evidence="3" id="KW-1185">Reference proteome</keyword>
<evidence type="ECO:0000313" key="2">
    <source>
        <dbReference type="EMBL" id="MFM0592889.1"/>
    </source>
</evidence>
<reference evidence="2 3" key="1">
    <citation type="journal article" date="2024" name="Chem. Sci.">
        <title>Discovery of megapolipeptins by genome mining of a Burkholderiales bacteria collection.</title>
        <authorList>
            <person name="Paulo B.S."/>
            <person name="Recchia M.J.J."/>
            <person name="Lee S."/>
            <person name="Fergusson C.H."/>
            <person name="Romanowski S.B."/>
            <person name="Hernandez A."/>
            <person name="Krull N."/>
            <person name="Liu D.Y."/>
            <person name="Cavanagh H."/>
            <person name="Bos A."/>
            <person name="Gray C.A."/>
            <person name="Murphy B.T."/>
            <person name="Linington R.G."/>
            <person name="Eustaquio A.S."/>
        </authorList>
    </citation>
    <scope>NUCLEOTIDE SEQUENCE [LARGE SCALE GENOMIC DNA]</scope>
    <source>
        <strain evidence="2 3">RL17-335-BIF-A</strain>
    </source>
</reference>
<feature type="compositionally biased region" description="Polar residues" evidence="1">
    <location>
        <begin position="34"/>
        <end position="49"/>
    </location>
</feature>
<evidence type="ECO:0000256" key="1">
    <source>
        <dbReference type="SAM" id="MobiDB-lite"/>
    </source>
</evidence>
<gene>
    <name evidence="2" type="ORF">PQQ68_07630</name>
</gene>
<accession>A0ABW9D4D0</accession>
<name>A0ABW9D4D0_9BURK</name>
<comment type="caution">
    <text evidence="2">The sequence shown here is derived from an EMBL/GenBank/DDBJ whole genome shotgun (WGS) entry which is preliminary data.</text>
</comment>
<organism evidence="2 3">
    <name type="scientific">Paraburkholderia dilworthii</name>
    <dbReference type="NCBI Taxonomy" id="948106"/>
    <lineage>
        <taxon>Bacteria</taxon>
        <taxon>Pseudomonadati</taxon>
        <taxon>Pseudomonadota</taxon>
        <taxon>Betaproteobacteria</taxon>
        <taxon>Burkholderiales</taxon>
        <taxon>Burkholderiaceae</taxon>
        <taxon>Paraburkholderia</taxon>
    </lineage>
</organism>
<proteinExistence type="predicted"/>
<feature type="compositionally biased region" description="Polar residues" evidence="1">
    <location>
        <begin position="416"/>
        <end position="425"/>
    </location>
</feature>
<sequence>MLEPHPVGLITEPSMRANSRFNPTGPSRHGDDPNQANPAVSPPSASTPIRSAAIRQASQATRASRLLNFLPGGDLSTVPTNATSVEFNGQTIKLRPSRATPDTVPGQLSSVRTLDALNRPSSQSTGVTSSRLNQADLATNPRLHALGGGVPIPSGCLGCTLHIMRVAATAQQSGGLGSAAMWVGVRYQQGGAARQAVIDSIRRLQADNRLSGPGRDLPGYIRHPGSAGLRSGDELIADLTQHFATLFNPHREPFGHPETFVLVGLSLGNAPAGVFTETERPAHTLAIQRMHTTAEFRRDTYALYDPSYGAFQYENFSQLTYALQNYYPAAYPRVGGYTSANTTYYAMRNVLLHPRPGQRLGEPGGGYGIPALQLPLNDLTRGIVAPPPVDLLPSSSADPDRPGPSGYVPRPRDESQGSIDDSTTS</sequence>
<feature type="region of interest" description="Disordered" evidence="1">
    <location>
        <begin position="1"/>
        <end position="50"/>
    </location>
</feature>